<dbReference type="PANTHER" id="PTHR47326:SF1">
    <property type="entry name" value="HTH PSQ-TYPE DOMAIN-CONTAINING PROTEIN"/>
    <property type="match status" value="1"/>
</dbReference>
<accession>A0ABQ8T3I3</accession>
<evidence type="ECO:0000259" key="1">
    <source>
        <dbReference type="Pfam" id="PF16087"/>
    </source>
</evidence>
<keyword evidence="3" id="KW-1185">Reference proteome</keyword>
<feature type="domain" description="DUF4817" evidence="1">
    <location>
        <begin position="7"/>
        <end position="60"/>
    </location>
</feature>
<sequence length="123" mass="14199">MAGARLTFEQRKCILKWFMRFDRPNAVEVQRQWRREYETEPPTRLTIKRLIDKFEAHGTIRGIHKGRSGRPRTATSPASSALVLERFVTSPQKSGTQCAREVAISSTSVRRILKAAKWKVYIP</sequence>
<evidence type="ECO:0000313" key="2">
    <source>
        <dbReference type="EMBL" id="KAJ4441042.1"/>
    </source>
</evidence>
<gene>
    <name evidence="2" type="ORF">ANN_10891</name>
</gene>
<evidence type="ECO:0000313" key="3">
    <source>
        <dbReference type="Proteomes" id="UP001148838"/>
    </source>
</evidence>
<protein>
    <recommendedName>
        <fullName evidence="1">DUF4817 domain-containing protein</fullName>
    </recommendedName>
</protein>
<comment type="caution">
    <text evidence="2">The sequence shown here is derived from an EMBL/GenBank/DDBJ whole genome shotgun (WGS) entry which is preliminary data.</text>
</comment>
<dbReference type="EMBL" id="JAJSOF020000015">
    <property type="protein sequence ID" value="KAJ4441042.1"/>
    <property type="molecule type" value="Genomic_DNA"/>
</dbReference>
<name>A0ABQ8T3I3_PERAM</name>
<organism evidence="2 3">
    <name type="scientific">Periplaneta americana</name>
    <name type="common">American cockroach</name>
    <name type="synonym">Blatta americana</name>
    <dbReference type="NCBI Taxonomy" id="6978"/>
    <lineage>
        <taxon>Eukaryota</taxon>
        <taxon>Metazoa</taxon>
        <taxon>Ecdysozoa</taxon>
        <taxon>Arthropoda</taxon>
        <taxon>Hexapoda</taxon>
        <taxon>Insecta</taxon>
        <taxon>Pterygota</taxon>
        <taxon>Neoptera</taxon>
        <taxon>Polyneoptera</taxon>
        <taxon>Dictyoptera</taxon>
        <taxon>Blattodea</taxon>
        <taxon>Blattoidea</taxon>
        <taxon>Blattidae</taxon>
        <taxon>Blattinae</taxon>
        <taxon>Periplaneta</taxon>
    </lineage>
</organism>
<dbReference type="PANTHER" id="PTHR47326">
    <property type="entry name" value="TRANSPOSABLE ELEMENT TC3 TRANSPOSASE-LIKE PROTEIN"/>
    <property type="match status" value="1"/>
</dbReference>
<proteinExistence type="predicted"/>
<dbReference type="InterPro" id="IPR032135">
    <property type="entry name" value="DUF4817"/>
</dbReference>
<dbReference type="Proteomes" id="UP001148838">
    <property type="component" value="Unassembled WGS sequence"/>
</dbReference>
<dbReference type="Pfam" id="PF16087">
    <property type="entry name" value="DUF4817"/>
    <property type="match status" value="1"/>
</dbReference>
<reference evidence="2 3" key="1">
    <citation type="journal article" date="2022" name="Allergy">
        <title>Genome assembly and annotation of Periplaneta americana reveal a comprehensive cockroach allergen profile.</title>
        <authorList>
            <person name="Wang L."/>
            <person name="Xiong Q."/>
            <person name="Saelim N."/>
            <person name="Wang L."/>
            <person name="Nong W."/>
            <person name="Wan A.T."/>
            <person name="Shi M."/>
            <person name="Liu X."/>
            <person name="Cao Q."/>
            <person name="Hui J.H.L."/>
            <person name="Sookrung N."/>
            <person name="Leung T.F."/>
            <person name="Tungtrongchitr A."/>
            <person name="Tsui S.K.W."/>
        </authorList>
    </citation>
    <scope>NUCLEOTIDE SEQUENCE [LARGE SCALE GENOMIC DNA]</scope>
    <source>
        <strain evidence="2">PWHHKU_190912</strain>
    </source>
</reference>